<evidence type="ECO:0000313" key="3">
    <source>
        <dbReference type="Proteomes" id="UP001497623"/>
    </source>
</evidence>
<keyword evidence="1" id="KW-0472">Membrane</keyword>
<protein>
    <submittedName>
        <fullName evidence="2">Uncharacterized protein</fullName>
    </submittedName>
</protein>
<proteinExistence type="predicted"/>
<feature type="non-terminal residue" evidence="2">
    <location>
        <position position="135"/>
    </location>
</feature>
<reference evidence="2 3" key="1">
    <citation type="submission" date="2024-05" db="EMBL/GenBank/DDBJ databases">
        <authorList>
            <person name="Wallberg A."/>
        </authorList>
    </citation>
    <scope>NUCLEOTIDE SEQUENCE [LARGE SCALE GENOMIC DNA]</scope>
</reference>
<dbReference type="EMBL" id="CAXKWB010029345">
    <property type="protein sequence ID" value="CAL4135376.1"/>
    <property type="molecule type" value="Genomic_DNA"/>
</dbReference>
<evidence type="ECO:0000313" key="2">
    <source>
        <dbReference type="EMBL" id="CAL4135376.1"/>
    </source>
</evidence>
<organism evidence="2 3">
    <name type="scientific">Meganyctiphanes norvegica</name>
    <name type="common">Northern krill</name>
    <name type="synonym">Thysanopoda norvegica</name>
    <dbReference type="NCBI Taxonomy" id="48144"/>
    <lineage>
        <taxon>Eukaryota</taxon>
        <taxon>Metazoa</taxon>
        <taxon>Ecdysozoa</taxon>
        <taxon>Arthropoda</taxon>
        <taxon>Crustacea</taxon>
        <taxon>Multicrustacea</taxon>
        <taxon>Malacostraca</taxon>
        <taxon>Eumalacostraca</taxon>
        <taxon>Eucarida</taxon>
        <taxon>Euphausiacea</taxon>
        <taxon>Euphausiidae</taxon>
        <taxon>Meganyctiphanes</taxon>
    </lineage>
</organism>
<keyword evidence="1" id="KW-0812">Transmembrane</keyword>
<gene>
    <name evidence="2" type="ORF">MNOR_LOCUS27612</name>
</gene>
<feature type="transmembrane region" description="Helical" evidence="1">
    <location>
        <begin position="73"/>
        <end position="93"/>
    </location>
</feature>
<accession>A0AAV2RR05</accession>
<dbReference type="AlphaFoldDB" id="A0AAV2RR05"/>
<keyword evidence="3" id="KW-1185">Reference proteome</keyword>
<comment type="caution">
    <text evidence="2">The sequence shown here is derived from an EMBL/GenBank/DDBJ whole genome shotgun (WGS) entry which is preliminary data.</text>
</comment>
<keyword evidence="1" id="KW-1133">Transmembrane helix</keyword>
<dbReference type="Proteomes" id="UP001497623">
    <property type="component" value="Unassembled WGS sequence"/>
</dbReference>
<sequence>MSSGVVDLSIAEALNGLTDVLKEGLGVLSEGFNTMNLRAPVSHIDGEIAVTTTISTSNSEDELAAAPTFMDGVGGVVVMALIVYALLMALIMFMEREEFARIQTLESRNDVVPIMALDFERQEISGSKFIPPVKW</sequence>
<evidence type="ECO:0000256" key="1">
    <source>
        <dbReference type="SAM" id="Phobius"/>
    </source>
</evidence>
<name>A0AAV2RR05_MEGNR</name>